<dbReference type="GO" id="GO:0045259">
    <property type="term" value="C:proton-transporting ATP synthase complex"/>
    <property type="evidence" value="ECO:0007669"/>
    <property type="project" value="UniProtKB-KW"/>
</dbReference>
<evidence type="ECO:0000256" key="7">
    <source>
        <dbReference type="ARBA" id="ARBA00023310"/>
    </source>
</evidence>
<dbReference type="GO" id="GO:0005886">
    <property type="term" value="C:plasma membrane"/>
    <property type="evidence" value="ECO:0007669"/>
    <property type="project" value="UniProtKB-SubCell"/>
</dbReference>
<dbReference type="NCBIfam" id="NF009977">
    <property type="entry name" value="PRK13442.1"/>
    <property type="match status" value="1"/>
</dbReference>
<evidence type="ECO:0000256" key="1">
    <source>
        <dbReference type="ARBA" id="ARBA00004202"/>
    </source>
</evidence>
<dbReference type="NCBIfam" id="TIGR01216">
    <property type="entry name" value="ATP_synt_epsi"/>
    <property type="match status" value="1"/>
</dbReference>
<accession>A0A1G9R2E3</accession>
<keyword evidence="4 8" id="KW-0406">Ion transport</keyword>
<dbReference type="GO" id="GO:0046933">
    <property type="term" value="F:proton-transporting ATP synthase activity, rotational mechanism"/>
    <property type="evidence" value="ECO:0007669"/>
    <property type="project" value="UniProtKB-UniRule"/>
</dbReference>
<dbReference type="AlphaFoldDB" id="A0A1G9R2E3"/>
<feature type="domain" description="ATP synthase F1 complex delta/epsilon subunit N-terminal" evidence="11">
    <location>
        <begin position="6"/>
        <end position="81"/>
    </location>
</feature>
<evidence type="ECO:0000313" key="12">
    <source>
        <dbReference type="EMBL" id="SDM17280.1"/>
    </source>
</evidence>
<dbReference type="InterPro" id="IPR020547">
    <property type="entry name" value="ATP_synth_F1_esu_C"/>
</dbReference>
<evidence type="ECO:0000256" key="5">
    <source>
        <dbReference type="ARBA" id="ARBA00023136"/>
    </source>
</evidence>
<dbReference type="Pfam" id="PF02823">
    <property type="entry name" value="ATP-synt_DE_N"/>
    <property type="match status" value="1"/>
</dbReference>
<dbReference type="InterPro" id="IPR036771">
    <property type="entry name" value="ATPsynth_dsu/esu_N"/>
</dbReference>
<dbReference type="PANTHER" id="PTHR13822:SF10">
    <property type="entry name" value="ATP SYNTHASE EPSILON CHAIN, CHLOROPLASTIC"/>
    <property type="match status" value="1"/>
</dbReference>
<proteinExistence type="inferred from homology"/>
<keyword evidence="5 8" id="KW-0472">Membrane</keyword>
<comment type="function">
    <text evidence="8">Produces ATP from ADP in the presence of a proton gradient across the membrane.</text>
</comment>
<dbReference type="CDD" id="cd12152">
    <property type="entry name" value="F1-ATPase_delta"/>
    <property type="match status" value="1"/>
</dbReference>
<dbReference type="Proteomes" id="UP000214880">
    <property type="component" value="Unassembled WGS sequence"/>
</dbReference>
<evidence type="ECO:0000259" key="10">
    <source>
        <dbReference type="Pfam" id="PF00401"/>
    </source>
</evidence>
<dbReference type="InterPro" id="IPR020546">
    <property type="entry name" value="ATP_synth_F1_dsu/esu_N"/>
</dbReference>
<keyword evidence="8" id="KW-0375">Hydrogen ion transport</keyword>
<dbReference type="NCBIfam" id="NF001846">
    <property type="entry name" value="PRK00571.1-3"/>
    <property type="match status" value="1"/>
</dbReference>
<comment type="similarity">
    <text evidence="2 8 9">Belongs to the ATPase epsilon chain family.</text>
</comment>
<reference evidence="12 13" key="1">
    <citation type="submission" date="2016-10" db="EMBL/GenBank/DDBJ databases">
        <authorList>
            <person name="de Groot N.N."/>
        </authorList>
    </citation>
    <scope>NUCLEOTIDE SEQUENCE [LARGE SCALE GENOMIC DNA]</scope>
    <source>
        <strain evidence="12 13">DSM 1736</strain>
    </source>
</reference>
<dbReference type="Pfam" id="PF00401">
    <property type="entry name" value="ATP-synt_DE"/>
    <property type="match status" value="1"/>
</dbReference>
<evidence type="ECO:0000256" key="3">
    <source>
        <dbReference type="ARBA" id="ARBA00022448"/>
    </source>
</evidence>
<gene>
    <name evidence="8" type="primary">atpC</name>
    <name evidence="12" type="ORF">SAMN04488502_102391</name>
</gene>
<dbReference type="SUPFAM" id="SSF51344">
    <property type="entry name" value="Epsilon subunit of F1F0-ATP synthase N-terminal domain"/>
    <property type="match status" value="1"/>
</dbReference>
<dbReference type="OrthoDB" id="9804110at2"/>
<keyword evidence="3 8" id="KW-0813">Transport</keyword>
<feature type="domain" description="ATP synthase epsilon subunit C-terminal" evidence="10">
    <location>
        <begin position="87"/>
        <end position="134"/>
    </location>
</feature>
<dbReference type="GO" id="GO:0005524">
    <property type="term" value="F:ATP binding"/>
    <property type="evidence" value="ECO:0007669"/>
    <property type="project" value="UniProtKB-UniRule"/>
</dbReference>
<sequence>MAKKIRLDIVSPERLVYSADVDMVIARTTTGDIGILPGHAPLVAGLQIWPLRLLNDEGELPIAVSSGFIEVQPEKVTVLAACAELPEEIDINRAKEAKARAEARLKGSTDAKHKIDAARAEAALQRAMLRLTVSRQSSQ</sequence>
<keyword evidence="7 8" id="KW-0066">ATP synthesis</keyword>
<dbReference type="SUPFAM" id="SSF46604">
    <property type="entry name" value="Epsilon subunit of F1F0-ATP synthase C-terminal domain"/>
    <property type="match status" value="1"/>
</dbReference>
<evidence type="ECO:0000313" key="13">
    <source>
        <dbReference type="Proteomes" id="UP000214880"/>
    </source>
</evidence>
<keyword evidence="6 8" id="KW-0139">CF(1)</keyword>
<dbReference type="HAMAP" id="MF_00530">
    <property type="entry name" value="ATP_synth_epsil_bac"/>
    <property type="match status" value="1"/>
</dbReference>
<comment type="subcellular location">
    <subcellularLocation>
        <location evidence="1 8">Cell membrane</location>
        <topology evidence="1 8">Peripheral membrane protein</topology>
    </subcellularLocation>
</comment>
<evidence type="ECO:0000256" key="8">
    <source>
        <dbReference type="HAMAP-Rule" id="MF_00530"/>
    </source>
</evidence>
<organism evidence="12 13">
    <name type="scientific">Dendrosporobacter quercicolus</name>
    <dbReference type="NCBI Taxonomy" id="146817"/>
    <lineage>
        <taxon>Bacteria</taxon>
        <taxon>Bacillati</taxon>
        <taxon>Bacillota</taxon>
        <taxon>Negativicutes</taxon>
        <taxon>Selenomonadales</taxon>
        <taxon>Sporomusaceae</taxon>
        <taxon>Dendrosporobacter</taxon>
    </lineage>
</organism>
<evidence type="ECO:0000259" key="11">
    <source>
        <dbReference type="Pfam" id="PF02823"/>
    </source>
</evidence>
<dbReference type="InterPro" id="IPR036794">
    <property type="entry name" value="ATP_F1_dsu/esu_C_sf"/>
</dbReference>
<dbReference type="STRING" id="146817.SAMN04488502_102391"/>
<evidence type="ECO:0000256" key="2">
    <source>
        <dbReference type="ARBA" id="ARBA00005712"/>
    </source>
</evidence>
<dbReference type="InterPro" id="IPR001469">
    <property type="entry name" value="ATP_synth_F1_dsu/esu"/>
</dbReference>
<comment type="subunit">
    <text evidence="8 9">F-type ATPases have 2 components, CF(1) - the catalytic core - and CF(0) - the membrane proton channel. CF(1) has five subunits: alpha(3), beta(3), gamma(1), delta(1), epsilon(1). CF(0) has three main subunits: a, b and c.</text>
</comment>
<evidence type="ECO:0000256" key="9">
    <source>
        <dbReference type="RuleBase" id="RU003656"/>
    </source>
</evidence>
<dbReference type="PANTHER" id="PTHR13822">
    <property type="entry name" value="ATP SYNTHASE DELTA/EPSILON CHAIN"/>
    <property type="match status" value="1"/>
</dbReference>
<dbReference type="Gene3D" id="2.60.15.10">
    <property type="entry name" value="F0F1 ATP synthase delta/epsilon subunit, N-terminal"/>
    <property type="match status" value="1"/>
</dbReference>
<dbReference type="EMBL" id="FNHB01000002">
    <property type="protein sequence ID" value="SDM17280.1"/>
    <property type="molecule type" value="Genomic_DNA"/>
</dbReference>
<dbReference type="NCBIfam" id="NF009980">
    <property type="entry name" value="PRK13446.1"/>
    <property type="match status" value="1"/>
</dbReference>
<evidence type="ECO:0000256" key="4">
    <source>
        <dbReference type="ARBA" id="ARBA00023065"/>
    </source>
</evidence>
<evidence type="ECO:0000256" key="6">
    <source>
        <dbReference type="ARBA" id="ARBA00023196"/>
    </source>
</evidence>
<protein>
    <recommendedName>
        <fullName evidence="8">ATP synthase epsilon chain</fullName>
    </recommendedName>
    <alternativeName>
        <fullName evidence="8">ATP synthase F1 sector epsilon subunit</fullName>
    </alternativeName>
    <alternativeName>
        <fullName evidence="8">F-ATPase epsilon subunit</fullName>
    </alternativeName>
</protein>
<keyword evidence="8" id="KW-1003">Cell membrane</keyword>
<dbReference type="RefSeq" id="WP_092071005.1">
    <property type="nucleotide sequence ID" value="NZ_FNHB01000002.1"/>
</dbReference>
<keyword evidence="13" id="KW-1185">Reference proteome</keyword>
<dbReference type="Gene3D" id="1.20.5.440">
    <property type="entry name" value="ATP synthase delta/epsilon subunit, C-terminal domain"/>
    <property type="match status" value="1"/>
</dbReference>
<name>A0A1G9R2E3_9FIRM</name>